<reference evidence="7" key="1">
    <citation type="submission" date="2016-07" db="EMBL/GenBank/DDBJ databases">
        <title>Genomics reveals synergistic degradation of pyrene by five bacteria in a mangrove sediment-derived bacterial consortium.</title>
        <authorList>
            <person name="Wanapaisan P."/>
            <person name="Vejarano F."/>
            <person name="Chakraborty J."/>
            <person name="Shintani M."/>
            <person name="Muangchinda C."/>
            <person name="Laothamteep N."/>
            <person name="Suzuki-Minakuchi C."/>
            <person name="Inoue K."/>
            <person name="Nojiri H."/>
            <person name="Pinyakong O."/>
        </authorList>
    </citation>
    <scope>NUCLEOTIDE SEQUENCE</scope>
    <source>
        <strain evidence="7">PW1</strain>
    </source>
</reference>
<dbReference type="Gene3D" id="1.10.10.10">
    <property type="entry name" value="Winged helix-like DNA-binding domain superfamily/Winged helix DNA-binding domain"/>
    <property type="match status" value="1"/>
</dbReference>
<keyword evidence="5" id="KW-0804">Transcription</keyword>
<dbReference type="Gene3D" id="3.90.1150.10">
    <property type="entry name" value="Aspartate Aminotransferase, domain 1"/>
    <property type="match status" value="1"/>
</dbReference>
<dbReference type="CDD" id="cd00609">
    <property type="entry name" value="AAT_like"/>
    <property type="match status" value="1"/>
</dbReference>
<feature type="domain" description="HTH gntR-type" evidence="6">
    <location>
        <begin position="12"/>
        <end position="80"/>
    </location>
</feature>
<dbReference type="InterPro" id="IPR004839">
    <property type="entry name" value="Aminotransferase_I/II_large"/>
</dbReference>
<comment type="similarity">
    <text evidence="1">In the C-terminal section; belongs to the class-I pyridoxal-phosphate-dependent aminotransferase family.</text>
</comment>
<dbReference type="SUPFAM" id="SSF46785">
    <property type="entry name" value="Winged helix' DNA-binding domain"/>
    <property type="match status" value="1"/>
</dbReference>
<dbReference type="InterPro" id="IPR015424">
    <property type="entry name" value="PyrdxlP-dep_Trfase"/>
</dbReference>
<evidence type="ECO:0000256" key="1">
    <source>
        <dbReference type="ARBA" id="ARBA00005384"/>
    </source>
</evidence>
<keyword evidence="2" id="KW-0663">Pyridoxal phosphate</keyword>
<dbReference type="PROSITE" id="PS50949">
    <property type="entry name" value="HTH_GNTR"/>
    <property type="match status" value="1"/>
</dbReference>
<dbReference type="GO" id="GO:0003700">
    <property type="term" value="F:DNA-binding transcription factor activity"/>
    <property type="evidence" value="ECO:0007669"/>
    <property type="project" value="InterPro"/>
</dbReference>
<protein>
    <submittedName>
        <fullName evidence="7">GntR family transcriptional regulator</fullName>
    </submittedName>
</protein>
<evidence type="ECO:0000256" key="2">
    <source>
        <dbReference type="ARBA" id="ARBA00022898"/>
    </source>
</evidence>
<dbReference type="InterPro" id="IPR036390">
    <property type="entry name" value="WH_DNA-bd_sf"/>
</dbReference>
<evidence type="ECO:0000256" key="5">
    <source>
        <dbReference type="ARBA" id="ARBA00023163"/>
    </source>
</evidence>
<dbReference type="CDD" id="cd07377">
    <property type="entry name" value="WHTH_GntR"/>
    <property type="match status" value="1"/>
</dbReference>
<evidence type="ECO:0000256" key="3">
    <source>
        <dbReference type="ARBA" id="ARBA00023015"/>
    </source>
</evidence>
<dbReference type="Pfam" id="PF00155">
    <property type="entry name" value="Aminotran_1_2"/>
    <property type="match status" value="1"/>
</dbReference>
<evidence type="ECO:0000313" key="7">
    <source>
        <dbReference type="EMBL" id="BBA73343.1"/>
    </source>
</evidence>
<proteinExistence type="inferred from homology"/>
<dbReference type="InterPro" id="IPR015422">
    <property type="entry name" value="PyrdxlP-dep_Trfase_small"/>
</dbReference>
<dbReference type="PANTHER" id="PTHR46577">
    <property type="entry name" value="HTH-TYPE TRANSCRIPTIONAL REGULATORY PROTEIN GABR"/>
    <property type="match status" value="1"/>
</dbReference>
<dbReference type="InterPro" id="IPR000524">
    <property type="entry name" value="Tscrpt_reg_HTH_GntR"/>
</dbReference>
<dbReference type="GO" id="GO:0003677">
    <property type="term" value="F:DNA binding"/>
    <property type="evidence" value="ECO:0007669"/>
    <property type="project" value="UniProtKB-KW"/>
</dbReference>
<organism evidence="7">
    <name type="scientific">Ochrobactrum sp. PW1</name>
    <dbReference type="NCBI Taxonomy" id="1882222"/>
    <lineage>
        <taxon>Bacteria</taxon>
        <taxon>Pseudomonadati</taxon>
        <taxon>Pseudomonadota</taxon>
        <taxon>Alphaproteobacteria</taxon>
        <taxon>Hyphomicrobiales</taxon>
        <taxon>Brucellaceae</taxon>
        <taxon>Brucella/Ochrobactrum group</taxon>
        <taxon>Ochrobactrum</taxon>
    </lineage>
</organism>
<dbReference type="Pfam" id="PF00392">
    <property type="entry name" value="GntR"/>
    <property type="match status" value="1"/>
</dbReference>
<evidence type="ECO:0000259" key="6">
    <source>
        <dbReference type="PROSITE" id="PS50949"/>
    </source>
</evidence>
<dbReference type="InterPro" id="IPR036388">
    <property type="entry name" value="WH-like_DNA-bd_sf"/>
</dbReference>
<name>A0A292GK92_9HYPH</name>
<dbReference type="AlphaFoldDB" id="A0A292GK92"/>
<dbReference type="InterPro" id="IPR015421">
    <property type="entry name" value="PyrdxlP-dep_Trfase_major"/>
</dbReference>
<keyword evidence="4" id="KW-0238">DNA-binding</keyword>
<dbReference type="Gene3D" id="3.40.640.10">
    <property type="entry name" value="Type I PLP-dependent aspartate aminotransferase-like (Major domain)"/>
    <property type="match status" value="1"/>
</dbReference>
<dbReference type="SMART" id="SM00345">
    <property type="entry name" value="HTH_GNTR"/>
    <property type="match status" value="1"/>
</dbReference>
<dbReference type="GO" id="GO:0030170">
    <property type="term" value="F:pyridoxal phosphate binding"/>
    <property type="evidence" value="ECO:0007669"/>
    <property type="project" value="InterPro"/>
</dbReference>
<dbReference type="InterPro" id="IPR051446">
    <property type="entry name" value="HTH_trans_reg/aminotransferase"/>
</dbReference>
<accession>A0A292GK92</accession>
<dbReference type="EMBL" id="LC171366">
    <property type="protein sequence ID" value="BBA73343.1"/>
    <property type="molecule type" value="Genomic_DNA"/>
</dbReference>
<keyword evidence="3" id="KW-0805">Transcription regulation</keyword>
<sequence>MWEPMLEMRKGVTKHRLLTEKIVDDIEKGILQPAMRMPTHRDLAHKLGLSVQTVSISYKEAERRGYLRGEVGRGTYVCNRVTERADRFMLDRDPSGTADLSIIRAVYTEAHENASRRLLEELSQSDNASFMRPCRPIAGLDRHRAVARDWLRNLSVDVDPGRIILTNGAAHGLFLAVAAVVQPGEVVLTESLTDHGIIGLANVLGFTLRGLPIDEQGILPDAFETACKAGDVRALVMIPTLGNPTSHLMGAGRRIAIAEIARRYDVCVIEDEVYKPILEEKLPSMPELLPDLGFFVTSFTKTVMTGLRTGYLVVPTQYSIRVTSILRVTSWSGVNLMGEMASRWIEDGTAAELIEIQRSELRSRQAQVTDILGSHVAGNNPLSLCAWLKIPRNWSEDGLVRALANKGVAVTPSDPFVAGADRGSGGIRICLGGRLSRPALQTALETIRETFAQLPPVYDVGSIA</sequence>
<evidence type="ECO:0000256" key="4">
    <source>
        <dbReference type="ARBA" id="ARBA00023125"/>
    </source>
</evidence>
<dbReference type="PANTHER" id="PTHR46577:SF1">
    <property type="entry name" value="HTH-TYPE TRANSCRIPTIONAL REGULATORY PROTEIN GABR"/>
    <property type="match status" value="1"/>
</dbReference>
<dbReference type="SUPFAM" id="SSF53383">
    <property type="entry name" value="PLP-dependent transferases"/>
    <property type="match status" value="1"/>
</dbReference>